<organism evidence="2 3">
    <name type="scientific">Alicyclobacillus mengziensis</name>
    <dbReference type="NCBI Taxonomy" id="2931921"/>
    <lineage>
        <taxon>Bacteria</taxon>
        <taxon>Bacillati</taxon>
        <taxon>Bacillota</taxon>
        <taxon>Bacilli</taxon>
        <taxon>Bacillales</taxon>
        <taxon>Alicyclobacillaceae</taxon>
        <taxon>Alicyclobacillus</taxon>
    </lineage>
</organism>
<evidence type="ECO:0000313" key="3">
    <source>
        <dbReference type="Proteomes" id="UP000663505"/>
    </source>
</evidence>
<proteinExistence type="predicted"/>
<keyword evidence="3" id="KW-1185">Reference proteome</keyword>
<gene>
    <name evidence="2" type="ORF">JZ786_05330</name>
</gene>
<keyword evidence="1" id="KW-0175">Coiled coil</keyword>
<reference evidence="2 3" key="1">
    <citation type="submission" date="2021-02" db="EMBL/GenBank/DDBJ databases">
        <title>Alicyclobacillus curvatus sp. nov. and Alicyclobacillus mengziensis sp. nov., two acidophilic bacteria isolated from acid mine drainage.</title>
        <authorList>
            <person name="Huang Y."/>
        </authorList>
    </citation>
    <scope>NUCLEOTIDE SEQUENCE [LARGE SCALE GENOMIC DNA]</scope>
    <source>
        <strain evidence="2 3">S30H14</strain>
    </source>
</reference>
<protein>
    <submittedName>
        <fullName evidence="2">Uncharacterized protein</fullName>
    </submittedName>
</protein>
<evidence type="ECO:0000313" key="2">
    <source>
        <dbReference type="EMBL" id="QSO48411.1"/>
    </source>
</evidence>
<dbReference type="AlphaFoldDB" id="A0A9X7W0F4"/>
<name>A0A9X7W0F4_9BACL</name>
<accession>A0A9X7W0F4</accession>
<feature type="coiled-coil region" evidence="1">
    <location>
        <begin position="86"/>
        <end position="113"/>
    </location>
</feature>
<dbReference type="EMBL" id="CP071182">
    <property type="protein sequence ID" value="QSO48411.1"/>
    <property type="molecule type" value="Genomic_DNA"/>
</dbReference>
<sequence>MQNVLTEQPVPSGKPKTVERVEMLTKTSLKDRGWTDSLIRKFLGEPDVLRPNPHYRSAPKMQLYRIDRVIEIEQNEAFEAAFETARKRSEARKNSAIEQAERLREYIRNLNIEFPVWSKQRLTQETCDHYNQLWRNTEKRATPQSSEDFLCRIAVNFLRHGLTPHDMELYLMFGRIGSVEGRVLLKARVLECIAETYPFLKDECERQRAQAWGNYYYDTWYDWHDAMSQH</sequence>
<dbReference type="Proteomes" id="UP000663505">
    <property type="component" value="Chromosome"/>
</dbReference>
<evidence type="ECO:0000256" key="1">
    <source>
        <dbReference type="SAM" id="Coils"/>
    </source>
</evidence>
<dbReference type="KEGG" id="afx:JZ786_05330"/>
<dbReference type="RefSeq" id="WP_206657746.1">
    <property type="nucleotide sequence ID" value="NZ_CP071182.1"/>
</dbReference>